<dbReference type="PANTHER" id="PTHR44395:SF1">
    <property type="entry name" value="PROTEIN O-MANNOSYL-TRANSFERASE TMTC3"/>
    <property type="match status" value="1"/>
</dbReference>
<dbReference type="InterPro" id="IPR011990">
    <property type="entry name" value="TPR-like_helical_dom_sf"/>
</dbReference>
<accession>A0A086A298</accession>
<reference evidence="3 5" key="2">
    <citation type="submission" date="2016-11" db="EMBL/GenBank/DDBJ databases">
        <title>Whole genomes of Flavobacteriaceae.</title>
        <authorList>
            <person name="Stine C."/>
            <person name="Li C."/>
            <person name="Tadesse D."/>
        </authorList>
    </citation>
    <scope>NUCLEOTIDE SEQUENCE [LARGE SCALE GENOMIC DNA]</scope>
    <source>
        <strain evidence="3 5">ATCC 29551</strain>
    </source>
</reference>
<evidence type="ECO:0000313" key="4">
    <source>
        <dbReference type="Proteomes" id="UP000028712"/>
    </source>
</evidence>
<dbReference type="SUPFAM" id="SSF48452">
    <property type="entry name" value="TPR-like"/>
    <property type="match status" value="1"/>
</dbReference>
<evidence type="ECO:0000313" key="2">
    <source>
        <dbReference type="EMBL" id="KFF10812.1"/>
    </source>
</evidence>
<dbReference type="PROSITE" id="PS50293">
    <property type="entry name" value="TPR_REGION"/>
    <property type="match status" value="1"/>
</dbReference>
<keyword evidence="5" id="KW-1185">Reference proteome</keyword>
<evidence type="ECO:0000313" key="5">
    <source>
        <dbReference type="Proteomes" id="UP000198424"/>
    </source>
</evidence>
<proteinExistence type="predicted"/>
<gene>
    <name evidence="3" type="ORF">B0A62_10155</name>
    <name evidence="2" type="ORF">IW20_20175</name>
</gene>
<dbReference type="Proteomes" id="UP000198424">
    <property type="component" value="Unassembled WGS sequence"/>
</dbReference>
<dbReference type="Proteomes" id="UP000028712">
    <property type="component" value="Unassembled WGS sequence"/>
</dbReference>
<feature type="repeat" description="TPR" evidence="1">
    <location>
        <begin position="179"/>
        <end position="212"/>
    </location>
</feature>
<dbReference type="STRING" id="991.IW20_20175"/>
<dbReference type="RefSeq" id="WP_035626435.1">
    <property type="nucleotide sequence ID" value="NZ_JBEWQG010000005.1"/>
</dbReference>
<dbReference type="NCBIfam" id="NF047558">
    <property type="entry name" value="TPR_END_plus"/>
    <property type="match status" value="1"/>
</dbReference>
<reference evidence="2 4" key="1">
    <citation type="submission" date="2014-07" db="EMBL/GenBank/DDBJ databases">
        <title>Genome of Flavobacterium hydatis DSM 2063.</title>
        <authorList>
            <person name="Pipes S.E."/>
            <person name="Stropko S.J."/>
            <person name="Newman J.D."/>
        </authorList>
    </citation>
    <scope>NUCLEOTIDE SEQUENCE [LARGE SCALE GENOMIC DNA]</scope>
    <source>
        <strain evidence="2 4">DSM 2063</strain>
    </source>
</reference>
<dbReference type="PANTHER" id="PTHR44395">
    <property type="match status" value="1"/>
</dbReference>
<dbReference type="eggNOG" id="COG0457">
    <property type="taxonomic scope" value="Bacteria"/>
</dbReference>
<dbReference type="OrthoDB" id="755070at2"/>
<organism evidence="2 4">
    <name type="scientific">Flavobacterium hydatis</name>
    <name type="common">Cytophaga aquatilis</name>
    <dbReference type="NCBI Taxonomy" id="991"/>
    <lineage>
        <taxon>Bacteria</taxon>
        <taxon>Pseudomonadati</taxon>
        <taxon>Bacteroidota</taxon>
        <taxon>Flavobacteriia</taxon>
        <taxon>Flavobacteriales</taxon>
        <taxon>Flavobacteriaceae</taxon>
        <taxon>Flavobacterium</taxon>
    </lineage>
</organism>
<dbReference type="SMART" id="SM00028">
    <property type="entry name" value="TPR"/>
    <property type="match status" value="3"/>
</dbReference>
<evidence type="ECO:0000256" key="1">
    <source>
        <dbReference type="PROSITE-ProRule" id="PRU00339"/>
    </source>
</evidence>
<evidence type="ECO:0000313" key="3">
    <source>
        <dbReference type="EMBL" id="OXA94549.1"/>
    </source>
</evidence>
<sequence>MGLFDFFKKENKGIENSKFYSEQFQHEICALALWKLEENNLNPNVAKYELKKIGLNDDQIDYIIDKTNQFIKKEKVTKPEQITGIDEKKFYEESYQSEILDFAQKAYFQNKHSYEAVEQNLLQEGLNHNQVNEIISKLKKLNADMVNAFQQDLDSGLISEIKIIPNAEHTKENIEPDQVDKYIGYGAYQMDRGDLDNALELFDKAIALDEKATLAYANKGTLYYKKDDNEKALFFYNKALQIEPNNLVILENKMDLLCEIMNESNESEFIDTVKTILKNDPENPNALIYIIQFYVKENDIRSAIESIKKLFSDYHRESIATQLLLDVFARLSKDDALKEFDTFKQDIKEDATYQLDYCKGLYLKGIREYDKAIILFDDLNKIQEFSWNYYQIAIMKNLQNKIDESLEFLKITFDIEPELKNDAKQFPELQNLWSNAKFVELTK</sequence>
<protein>
    <submittedName>
        <fullName evidence="2">Uncharacterized protein</fullName>
    </submittedName>
</protein>
<dbReference type="Pfam" id="PF00515">
    <property type="entry name" value="TPR_1"/>
    <property type="match status" value="1"/>
</dbReference>
<keyword evidence="1" id="KW-0802">TPR repeat</keyword>
<dbReference type="PROSITE" id="PS50005">
    <property type="entry name" value="TPR"/>
    <property type="match status" value="2"/>
</dbReference>
<comment type="caution">
    <text evidence="2">The sequence shown here is derived from an EMBL/GenBank/DDBJ whole genome shotgun (WGS) entry which is preliminary data.</text>
</comment>
<dbReference type="EMBL" id="MUGY01000009">
    <property type="protein sequence ID" value="OXA94549.1"/>
    <property type="molecule type" value="Genomic_DNA"/>
</dbReference>
<feature type="repeat" description="TPR" evidence="1">
    <location>
        <begin position="213"/>
        <end position="246"/>
    </location>
</feature>
<dbReference type="InterPro" id="IPR019734">
    <property type="entry name" value="TPR_rpt"/>
</dbReference>
<dbReference type="AlphaFoldDB" id="A0A086A298"/>
<name>A0A086A298_FLAHY</name>
<dbReference type="EMBL" id="JPRM01000037">
    <property type="protein sequence ID" value="KFF10812.1"/>
    <property type="molecule type" value="Genomic_DNA"/>
</dbReference>
<dbReference type="Gene3D" id="1.25.40.10">
    <property type="entry name" value="Tetratricopeptide repeat domain"/>
    <property type="match status" value="2"/>
</dbReference>